<feature type="compositionally biased region" description="Acidic residues" evidence="2">
    <location>
        <begin position="419"/>
        <end position="432"/>
    </location>
</feature>
<evidence type="ECO:0000256" key="2">
    <source>
        <dbReference type="SAM" id="MobiDB-lite"/>
    </source>
</evidence>
<dbReference type="OrthoDB" id="1683831at2759"/>
<dbReference type="AlphaFoldDB" id="F2UKU7"/>
<dbReference type="SUPFAM" id="SSF48371">
    <property type="entry name" value="ARM repeat"/>
    <property type="match status" value="2"/>
</dbReference>
<dbReference type="InParanoid" id="F2UKU7"/>
<dbReference type="FunCoup" id="F2UKU7">
    <property type="interactions" value="25"/>
</dbReference>
<dbReference type="Proteomes" id="UP000007799">
    <property type="component" value="Unassembled WGS sequence"/>
</dbReference>
<dbReference type="EMBL" id="GL832979">
    <property type="protein sequence ID" value="EGD77746.1"/>
    <property type="molecule type" value="Genomic_DNA"/>
</dbReference>
<dbReference type="PANTHER" id="PTHR46241">
    <property type="entry name" value="ARMADILLO REPEAT-CONTAINING PROTEIN 4 ARMC4"/>
    <property type="match status" value="1"/>
</dbReference>
<keyword evidence="4" id="KW-1185">Reference proteome</keyword>
<dbReference type="InterPro" id="IPR011989">
    <property type="entry name" value="ARM-like"/>
</dbReference>
<feature type="region of interest" description="Disordered" evidence="2">
    <location>
        <begin position="151"/>
        <end position="186"/>
    </location>
</feature>
<feature type="region of interest" description="Disordered" evidence="2">
    <location>
        <begin position="413"/>
        <end position="439"/>
    </location>
</feature>
<reference evidence="3" key="1">
    <citation type="submission" date="2009-08" db="EMBL/GenBank/DDBJ databases">
        <title>Annotation of Salpingoeca rosetta.</title>
        <authorList>
            <consortium name="The Broad Institute Genome Sequencing Platform"/>
            <person name="Russ C."/>
            <person name="Cuomo C."/>
            <person name="Burger G."/>
            <person name="Gray M.W."/>
            <person name="Holland P.W.H."/>
            <person name="King N."/>
            <person name="Lang F.B.F."/>
            <person name="Roger A.J."/>
            <person name="Ruiz-Trillo I."/>
            <person name="Young S.K."/>
            <person name="Zeng Q."/>
            <person name="Gargeya S."/>
            <person name="Alvarado L."/>
            <person name="Berlin A."/>
            <person name="Chapman S.B."/>
            <person name="Chen Z."/>
            <person name="Freedman E."/>
            <person name="Gellesch M."/>
            <person name="Goldberg J."/>
            <person name="Griggs A."/>
            <person name="Gujja S."/>
            <person name="Heilman E."/>
            <person name="Heiman D."/>
            <person name="Howarth C."/>
            <person name="Mehta T."/>
            <person name="Neiman D."/>
            <person name="Pearson M."/>
            <person name="Roberts A."/>
            <person name="Saif S."/>
            <person name="Shea T."/>
            <person name="Shenoy N."/>
            <person name="Sisk P."/>
            <person name="Stolte C."/>
            <person name="Sykes S."/>
            <person name="White J."/>
            <person name="Yandava C."/>
            <person name="Haas B."/>
            <person name="Nusbaum C."/>
            <person name="Birren B."/>
        </authorList>
    </citation>
    <scope>NUCLEOTIDE SEQUENCE [LARGE SCALE GENOMIC DNA]</scope>
    <source>
        <strain evidence="3">ATCC 50818</strain>
    </source>
</reference>
<feature type="repeat" description="ARM" evidence="1">
    <location>
        <begin position="489"/>
        <end position="531"/>
    </location>
</feature>
<dbReference type="PROSITE" id="PS50176">
    <property type="entry name" value="ARM_REPEAT"/>
    <property type="match status" value="3"/>
</dbReference>
<feature type="repeat" description="ARM" evidence="1">
    <location>
        <begin position="866"/>
        <end position="908"/>
    </location>
</feature>
<dbReference type="eggNOG" id="KOG0167">
    <property type="taxonomic scope" value="Eukaryota"/>
</dbReference>
<dbReference type="RefSeq" id="XP_004990222.1">
    <property type="nucleotide sequence ID" value="XM_004990165.1"/>
</dbReference>
<proteinExistence type="predicted"/>
<feature type="repeat" description="ARM" evidence="1">
    <location>
        <begin position="741"/>
        <end position="783"/>
    </location>
</feature>
<feature type="compositionally biased region" description="Basic and acidic residues" evidence="2">
    <location>
        <begin position="175"/>
        <end position="186"/>
    </location>
</feature>
<evidence type="ECO:0000313" key="4">
    <source>
        <dbReference type="Proteomes" id="UP000007799"/>
    </source>
</evidence>
<gene>
    <name evidence="3" type="ORF">PTSG_12803</name>
</gene>
<evidence type="ECO:0000256" key="1">
    <source>
        <dbReference type="PROSITE-ProRule" id="PRU00259"/>
    </source>
</evidence>
<dbReference type="STRING" id="946362.F2UKU7"/>
<protein>
    <recommendedName>
        <fullName evidence="5">Armadillo repeat-containing protein 4</fullName>
    </recommendedName>
</protein>
<organism evidence="4">
    <name type="scientific">Salpingoeca rosetta (strain ATCC 50818 / BSB-021)</name>
    <dbReference type="NCBI Taxonomy" id="946362"/>
    <lineage>
        <taxon>Eukaryota</taxon>
        <taxon>Choanoflagellata</taxon>
        <taxon>Craspedida</taxon>
        <taxon>Salpingoecidae</taxon>
        <taxon>Salpingoeca</taxon>
    </lineage>
</organism>
<evidence type="ECO:0000313" key="3">
    <source>
        <dbReference type="EMBL" id="EGD77746.1"/>
    </source>
</evidence>
<dbReference type="KEGG" id="sre:PTSG_12803"/>
<dbReference type="InterPro" id="IPR000225">
    <property type="entry name" value="Armadillo"/>
</dbReference>
<accession>F2UKU7</accession>
<name>F2UKU7_SALR5</name>
<dbReference type="InterPro" id="IPR016024">
    <property type="entry name" value="ARM-type_fold"/>
</dbReference>
<sequence>MGVRISRLNTEDDDAVEQLITDLSALVATHPIEAEMAFEKPLEWTTSITPEDLSGMTHEADEDRVLLDLTQDHIIVGSLQKLQHVLTMAGSKKVDELKALMKENEDPLANILGAAYGGGAKLSSIHASLDDSLKAQNGELVTALDKYELDGADDMSPVTSSNAQQQQQQQEDDSQEARSVKAMQRAEAEMSRLRNVAGVDDDDLLEELDWETSITFSNGLRVPPWKQADGSLGHILANPKDGDRFYVMAHVDGFWEIKGPDHATGDMNTEQVGSAYNSLMELLRAKSPIFEEGVDKASFAPKLAFLAEEDERAQSGRMGGRGQDSSRRAYRPSRIWLTEEDEDSVFDQSKETLEKAMLVPCERWSSFGLQLDTPTSPSPNKSSTLRLMRSGLINSRRMSQTSSAWLPIHSLQTPTAAEDFSESDESDEEEDIEERRMRQADLPPEYWSIQKLVRYLSGGNVTATVIALSSLRDHDLTSEIAQFAIRDVGGLELLINLLDTEEDKCKIGALQVLKDISLHPQVKKAIAEMNGMRPLVAILESPNDQLKCLAAITISHCANFPRNRRMFRYYGGITKAVELLRIGAEDPSKLEVARCGALALWSSSSSSKNKEHILKAGAVPLLAELLTKDDIELLVPVVGVLEECATSQAYRDLIRKYNLTPFLVANLSKDNKVLQAHSAMAIFKCAEDPATRRIVRECGGLEPLVRLLNPAADTLLLEGVTGAIWKTAYDADNIAEYSRLKAVEQLVALLRSSSEAVLMNVAGALGQLATNTDSCRLVRTAGGVEPLINLLTGTNAELLINVTKAVGRTAQLKDNIDAIDKLDGVRLLWSLLKHSNAEVQASAAWAICPCIKNARDAGELVRSFVGGLELVVGLLKSSNQDVLAGVCALIAQIAKDEENLAVITDHGVVTMLSKLVRTTNDTLREHLAEAIANCCTWGNNCVAFGTEGAVAPLARYLKSKSSAVRHATAHALHQLSRDPENCVTMHQAGVVRPLLDLVGATDRSVQDAAARCLGNIRRLALCNEMNRYG</sequence>
<dbReference type="PANTHER" id="PTHR46241:SF1">
    <property type="entry name" value="OUTER DYNEIN ARM-DOCKING COMPLEX SUBUNIT 2"/>
    <property type="match status" value="1"/>
</dbReference>
<dbReference type="Gene3D" id="1.25.10.10">
    <property type="entry name" value="Leucine-rich Repeat Variant"/>
    <property type="match status" value="3"/>
</dbReference>
<evidence type="ECO:0008006" key="5">
    <source>
        <dbReference type="Google" id="ProtNLM"/>
    </source>
</evidence>
<dbReference type="GeneID" id="16070776"/>
<dbReference type="OMA" id="HAPPWRQ"/>
<dbReference type="Pfam" id="PF00514">
    <property type="entry name" value="Arm"/>
    <property type="match status" value="3"/>
</dbReference>
<dbReference type="SMART" id="SM00185">
    <property type="entry name" value="ARM"/>
    <property type="match status" value="12"/>
</dbReference>